<feature type="transmembrane region" description="Helical" evidence="5">
    <location>
        <begin position="101"/>
        <end position="128"/>
    </location>
</feature>
<evidence type="ECO:0000313" key="7">
    <source>
        <dbReference type="EMBL" id="QLJ52770.1"/>
    </source>
</evidence>
<protein>
    <submittedName>
        <fullName evidence="7">ABC-type multidrug transport system, permease component</fullName>
    </submittedName>
</protein>
<accession>A0A7D5XJM8</accession>
<gene>
    <name evidence="7" type="ORF">Sv326_0595</name>
</gene>
<dbReference type="PROSITE" id="PS51012">
    <property type="entry name" value="ABC_TM2"/>
    <property type="match status" value="1"/>
</dbReference>
<dbReference type="GO" id="GO:0043190">
    <property type="term" value="C:ATP-binding cassette (ABC) transporter complex"/>
    <property type="evidence" value="ECO:0007669"/>
    <property type="project" value="InterPro"/>
</dbReference>
<keyword evidence="3 5" id="KW-1133">Transmembrane helix</keyword>
<dbReference type="PANTHER" id="PTHR43229">
    <property type="entry name" value="NODULATION PROTEIN J"/>
    <property type="match status" value="1"/>
</dbReference>
<dbReference type="PANTHER" id="PTHR43229:SF2">
    <property type="entry name" value="NODULATION PROTEIN J"/>
    <property type="match status" value="1"/>
</dbReference>
<evidence type="ECO:0000313" key="8">
    <source>
        <dbReference type="Proteomes" id="UP000510821"/>
    </source>
</evidence>
<dbReference type="PRINTS" id="PR00164">
    <property type="entry name" value="ABC2TRNSPORT"/>
</dbReference>
<evidence type="ECO:0000256" key="1">
    <source>
        <dbReference type="ARBA" id="ARBA00004141"/>
    </source>
</evidence>
<proteinExistence type="predicted"/>
<name>A0A7D5XJM8_FERL1</name>
<evidence type="ECO:0000256" key="2">
    <source>
        <dbReference type="ARBA" id="ARBA00022692"/>
    </source>
</evidence>
<dbReference type="InterPro" id="IPR051784">
    <property type="entry name" value="Nod_factor_ABC_transporter"/>
</dbReference>
<dbReference type="Proteomes" id="UP000510821">
    <property type="component" value="Chromosome"/>
</dbReference>
<organism evidence="7 8">
    <name type="scientific">Fermentimicrarchaeum limneticum</name>
    <dbReference type="NCBI Taxonomy" id="2795018"/>
    <lineage>
        <taxon>Archaea</taxon>
        <taxon>Candidatus Micrarchaeota</taxon>
        <taxon>Candidatus Fermentimicrarchaeales</taxon>
        <taxon>Candidatus Fermentimicrarchaeaceae</taxon>
        <taxon>Candidatus Fermentimicrarchaeum</taxon>
    </lineage>
</organism>
<feature type="domain" description="ABC transmembrane type-2" evidence="6">
    <location>
        <begin position="23"/>
        <end position="247"/>
    </location>
</feature>
<feature type="transmembrane region" description="Helical" evidence="5">
    <location>
        <begin position="134"/>
        <end position="156"/>
    </location>
</feature>
<comment type="subcellular location">
    <subcellularLocation>
        <location evidence="1">Membrane</location>
        <topology evidence="1">Multi-pass membrane protein</topology>
    </subcellularLocation>
</comment>
<feature type="transmembrane region" description="Helical" evidence="5">
    <location>
        <begin position="168"/>
        <end position="185"/>
    </location>
</feature>
<dbReference type="Pfam" id="PF01061">
    <property type="entry name" value="ABC2_membrane"/>
    <property type="match status" value="1"/>
</dbReference>
<evidence type="ECO:0000259" key="6">
    <source>
        <dbReference type="PROSITE" id="PS51012"/>
    </source>
</evidence>
<evidence type="ECO:0000256" key="5">
    <source>
        <dbReference type="SAM" id="Phobius"/>
    </source>
</evidence>
<evidence type="ECO:0000256" key="3">
    <source>
        <dbReference type="ARBA" id="ARBA00022989"/>
    </source>
</evidence>
<dbReference type="AlphaFoldDB" id="A0A7D5XJM8"/>
<dbReference type="InterPro" id="IPR047817">
    <property type="entry name" value="ABC2_TM_bact-type"/>
</dbReference>
<sequence length="251" mass="27959">MIDAEAVYAVWLREFKVYLREKERVISSFVSPILWLIVFGSGLGASVSLHGVSYQVFIYPGVLSMALLFTSVFYGIYIIWDRKLDFLKEVLVAPVSRSSIFVGKMLGGCTDAMMQSLILLVLGVLIGIPLTPATFIYSLLILFLTSVAMVSLGLVLGSNLTNQEAFNLVINFVIWPLFFFSGALFDVTTLPPWLSTITYLNPLTYGVDLLRGAILNVQVFPTYLDFSVLIVFSLVMMWLGTVSFGRMQQSK</sequence>
<keyword evidence="4 5" id="KW-0472">Membrane</keyword>
<evidence type="ECO:0000256" key="4">
    <source>
        <dbReference type="ARBA" id="ARBA00023136"/>
    </source>
</evidence>
<dbReference type="InterPro" id="IPR013525">
    <property type="entry name" value="ABC2_TM"/>
</dbReference>
<keyword evidence="2 5" id="KW-0812">Transmembrane</keyword>
<dbReference type="EMBL" id="CP058998">
    <property type="protein sequence ID" value="QLJ52770.1"/>
    <property type="molecule type" value="Genomic_DNA"/>
</dbReference>
<reference evidence="8" key="1">
    <citation type="submission" date="2020-07" db="EMBL/GenBank/DDBJ databases">
        <title>Metabolic diversity and evolutionary history of the archaeal phylum ###Micrarchaeota### uncovered from a freshwater lake metagenome.</title>
        <authorList>
            <person name="Kadnikov V.V."/>
            <person name="Savvichev A.S."/>
            <person name="Mardanov A.V."/>
            <person name="Beletsky A.V."/>
            <person name="Chupakov A.V."/>
            <person name="Kokryatskaya N.M."/>
            <person name="Pimenov N.V."/>
            <person name="Ravin N.V."/>
        </authorList>
    </citation>
    <scope>NUCLEOTIDE SEQUENCE [LARGE SCALE GENOMIC DNA]</scope>
</reference>
<feature type="transmembrane region" description="Helical" evidence="5">
    <location>
        <begin position="226"/>
        <end position="245"/>
    </location>
</feature>
<dbReference type="PIRSF" id="PIRSF006648">
    <property type="entry name" value="DrrB"/>
    <property type="match status" value="1"/>
</dbReference>
<feature type="transmembrane region" description="Helical" evidence="5">
    <location>
        <begin position="25"/>
        <end position="45"/>
    </location>
</feature>
<dbReference type="KEGG" id="flt:Sv326_0595"/>
<dbReference type="GO" id="GO:0140359">
    <property type="term" value="F:ABC-type transporter activity"/>
    <property type="evidence" value="ECO:0007669"/>
    <property type="project" value="InterPro"/>
</dbReference>
<feature type="transmembrane region" description="Helical" evidence="5">
    <location>
        <begin position="57"/>
        <end position="80"/>
    </location>
</feature>
<dbReference type="InterPro" id="IPR000412">
    <property type="entry name" value="ABC_2_transport"/>
</dbReference>